<organism evidence="3">
    <name type="scientific">mine drainage metagenome</name>
    <dbReference type="NCBI Taxonomy" id="410659"/>
    <lineage>
        <taxon>unclassified sequences</taxon>
        <taxon>metagenomes</taxon>
        <taxon>ecological metagenomes</taxon>
    </lineage>
</organism>
<feature type="transmembrane region" description="Helical" evidence="2">
    <location>
        <begin position="43"/>
        <end position="63"/>
    </location>
</feature>
<gene>
    <name evidence="3" type="ORF">GALL_394700</name>
</gene>
<evidence type="ECO:0000313" key="3">
    <source>
        <dbReference type="EMBL" id="OIQ78820.1"/>
    </source>
</evidence>
<accession>A0A1J5QFP1</accession>
<feature type="region of interest" description="Disordered" evidence="1">
    <location>
        <begin position="182"/>
        <end position="227"/>
    </location>
</feature>
<name>A0A1J5QFP1_9ZZZZ</name>
<sequence>MSEKSTGQGFENDPLNEIFSGPADKRDLVEMVARDGKPLITRFTVFLGVVALVLGGVIVGAHFKTSGTSTNAAAANFESLRSAFASQGLPSAGGSSALGSGGFTGFGAPTAAGQIKLIDGTNIYVTTDTGSIVKVSTDATTRIRESATLAISQLKVGDTVTVNGQDGADGTVSATSINVEAAQSGATSPTAAPTQKSSSGSTAPKSASPTPTKSGTPSGTSAPTTGGFAELTACLTKAGIKIDPTQGIRGLRDSTDPKVQAALAACRPTP</sequence>
<evidence type="ECO:0000256" key="2">
    <source>
        <dbReference type="SAM" id="Phobius"/>
    </source>
</evidence>
<dbReference type="AlphaFoldDB" id="A0A1J5QFP1"/>
<keyword evidence="2" id="KW-0472">Membrane</keyword>
<dbReference type="EMBL" id="MLJW01001328">
    <property type="protein sequence ID" value="OIQ78820.1"/>
    <property type="molecule type" value="Genomic_DNA"/>
</dbReference>
<feature type="compositionally biased region" description="Polar residues" evidence="1">
    <location>
        <begin position="184"/>
        <end position="195"/>
    </location>
</feature>
<reference evidence="3" key="1">
    <citation type="submission" date="2016-10" db="EMBL/GenBank/DDBJ databases">
        <title>Sequence of Gallionella enrichment culture.</title>
        <authorList>
            <person name="Poehlein A."/>
            <person name="Muehling M."/>
            <person name="Daniel R."/>
        </authorList>
    </citation>
    <scope>NUCLEOTIDE SEQUENCE</scope>
</reference>
<feature type="compositionally biased region" description="Low complexity" evidence="1">
    <location>
        <begin position="196"/>
        <end position="227"/>
    </location>
</feature>
<keyword evidence="2" id="KW-0812">Transmembrane</keyword>
<keyword evidence="2" id="KW-1133">Transmembrane helix</keyword>
<comment type="caution">
    <text evidence="3">The sequence shown here is derived from an EMBL/GenBank/DDBJ whole genome shotgun (WGS) entry which is preliminary data.</text>
</comment>
<proteinExistence type="predicted"/>
<evidence type="ECO:0000256" key="1">
    <source>
        <dbReference type="SAM" id="MobiDB-lite"/>
    </source>
</evidence>
<protein>
    <submittedName>
        <fullName evidence="3">Uncharacterized protein</fullName>
    </submittedName>
</protein>